<dbReference type="Pfam" id="PF10592">
    <property type="entry name" value="AIPR"/>
    <property type="match status" value="1"/>
</dbReference>
<gene>
    <name evidence="2" type="ORF">ASN_2921</name>
</gene>
<sequence>MSGNIQNIRTWNNAYKEREDLAQFGSAGLALFAMALKFGYDDLVTIGADAVVDGPDDKGCDAVYVDFDLRIAIIAQSYYAERLNAQARDGKAATLRQAASWLLEVEIGQVPDRLKASAELLRSAVQDGSIDRVYVWFVHNCPSSINVSREMKAIQQTVNAILSSQYKEKSISVIGEEISTDNLEKLYTDTSTPILVTDNIIFNSVPGLFFEEEDWKYLVIPISVKKLRDLYKKYNTNLFSANVRDFLGVKAGDSNINYQMQKTLEESPNNFFIYNNGLTILTHKIEQIREGDGKTKVIVSGISIVNGAQTTGTIGTSDNEPSDDSYVLARFISTNNEDLISDVVRYNNSQNAVTASDFRSTDPIQRRLVGEMKAIPDAEYDGGRRGGISAAIKRRPKLLPSYSVGQALASLHGAPTIAYNEKSAIWSRDVLYSRFFNDQLTAKHIVFAYALLRCVENEKNDLRTKEESGGELTRAEKEKLVFYRKRGSVFLLVAAVGECLETIIDKPIPNKFLLRFGERISPEQAVQLWKPTVEALSGLHIHLDKALTDGLKNQERISDNLKAFSQLVATLKGPYASFFESIKDNIKIN</sequence>
<dbReference type="Proteomes" id="UP000056109">
    <property type="component" value="Chromosome I"/>
</dbReference>
<dbReference type="PATRIC" id="fig|446692.3.peg.3069"/>
<protein>
    <recommendedName>
        <fullName evidence="1">Abortive phage infection protein C-terminal domain-containing protein</fullName>
    </recommendedName>
</protein>
<proteinExistence type="predicted"/>
<dbReference type="RefSeq" id="WP_058988467.1">
    <property type="nucleotide sequence ID" value="NZ_LN606600.1"/>
</dbReference>
<reference evidence="3" key="1">
    <citation type="submission" date="2014-09" db="EMBL/GenBank/DDBJ databases">
        <authorList>
            <person name="Illeghems K.G."/>
        </authorList>
    </citation>
    <scope>NUCLEOTIDE SEQUENCE [LARGE SCALE GENOMIC DNA]</scope>
    <source>
        <strain evidence="3">108B</strain>
    </source>
</reference>
<accession>A0A0U5EXA2</accession>
<dbReference type="KEGG" id="asz:ASN_2921"/>
<organism evidence="2 3">
    <name type="scientific">Acetobacter senegalensis</name>
    <dbReference type="NCBI Taxonomy" id="446692"/>
    <lineage>
        <taxon>Bacteria</taxon>
        <taxon>Pseudomonadati</taxon>
        <taxon>Pseudomonadota</taxon>
        <taxon>Alphaproteobacteria</taxon>
        <taxon>Acetobacterales</taxon>
        <taxon>Acetobacteraceae</taxon>
        <taxon>Acetobacter</taxon>
    </lineage>
</organism>
<keyword evidence="3" id="KW-1185">Reference proteome</keyword>
<dbReference type="GeneID" id="34783882"/>
<evidence type="ECO:0000259" key="1">
    <source>
        <dbReference type="Pfam" id="PF10592"/>
    </source>
</evidence>
<dbReference type="EMBL" id="LN606600">
    <property type="protein sequence ID" value="CEF42175.1"/>
    <property type="molecule type" value="Genomic_DNA"/>
</dbReference>
<name>A0A0U5EXA2_9PROT</name>
<dbReference type="AlphaFoldDB" id="A0A0U5EXA2"/>
<evidence type="ECO:0000313" key="2">
    <source>
        <dbReference type="EMBL" id="CEF42175.1"/>
    </source>
</evidence>
<evidence type="ECO:0000313" key="3">
    <source>
        <dbReference type="Proteomes" id="UP000056109"/>
    </source>
</evidence>
<feature type="domain" description="Abortive phage infection protein C-terminal" evidence="1">
    <location>
        <begin position="239"/>
        <end position="373"/>
    </location>
</feature>
<dbReference type="InterPro" id="IPR018891">
    <property type="entry name" value="AIPR_C"/>
</dbReference>